<dbReference type="SUPFAM" id="SSF53335">
    <property type="entry name" value="S-adenosyl-L-methionine-dependent methyltransferases"/>
    <property type="match status" value="1"/>
</dbReference>
<dbReference type="PANTHER" id="PTHR35276">
    <property type="entry name" value="S-ADENOSYL-L-METHIONINE-DEPENDENT METHYLTRANSFERASES SUPERFAMILY PROTEIN"/>
    <property type="match status" value="1"/>
</dbReference>
<dbReference type="Proteomes" id="UP001229251">
    <property type="component" value="Unassembled WGS sequence"/>
</dbReference>
<keyword evidence="1" id="KW-0808">Transferase</keyword>
<dbReference type="InterPro" id="IPR010719">
    <property type="entry name" value="MnmM_MeTrfase"/>
</dbReference>
<dbReference type="GO" id="GO:0032259">
    <property type="term" value="P:methylation"/>
    <property type="evidence" value="ECO:0007669"/>
    <property type="project" value="UniProtKB-KW"/>
</dbReference>
<reference evidence="1" key="1">
    <citation type="submission" date="2023-05" db="EMBL/GenBank/DDBJ databases">
        <title>Cataloging the Phylogenetic Diversity of Human Bladder Bacteria.</title>
        <authorList>
            <person name="Du J."/>
        </authorList>
    </citation>
    <scope>NUCLEOTIDE SEQUENCE</scope>
    <source>
        <strain evidence="1">UMB1231</strain>
    </source>
</reference>
<dbReference type="EMBL" id="JASOOE010000003">
    <property type="protein sequence ID" value="MDK7186828.1"/>
    <property type="molecule type" value="Genomic_DNA"/>
</dbReference>
<evidence type="ECO:0000313" key="1">
    <source>
        <dbReference type="EMBL" id="MDK7186828.1"/>
    </source>
</evidence>
<name>A0AAJ1V2B4_9LACT</name>
<dbReference type="AlphaFoldDB" id="A0AAJ1V2B4"/>
<sequence>MKNALSLSHDHLDQLIERFPRGVFIDGTLGNGHDSHYILSHHQFKGLVVGFDIQEEAIIQSKQRLESFASHQYLLFHASHDLLDQKLDKDKFPFIHGAIFNLGYLPGGNHQITTHYDSTYRAIQQIATRLVPKGQIILVIYSGHRQGADEKHFLLDQLSTWSQRIFHIAYTDYLNQKNNPPCLIIIEKRK</sequence>
<comment type="caution">
    <text evidence="1">The sequence shown here is derived from an EMBL/GenBank/DDBJ whole genome shotgun (WGS) entry which is preliminary data.</text>
</comment>
<accession>A0AAJ1V2B4</accession>
<dbReference type="InterPro" id="IPR029063">
    <property type="entry name" value="SAM-dependent_MTases_sf"/>
</dbReference>
<protein>
    <submittedName>
        <fullName evidence="1">Class I SAM-dependent methyltransferase</fullName>
        <ecNumber evidence="1">2.1.1.-</ecNumber>
    </submittedName>
</protein>
<dbReference type="EC" id="2.1.1.-" evidence="1"/>
<keyword evidence="1" id="KW-0489">Methyltransferase</keyword>
<proteinExistence type="predicted"/>
<dbReference type="Pfam" id="PF06962">
    <property type="entry name" value="rRNA_methylase"/>
    <property type="match status" value="1"/>
</dbReference>
<dbReference type="GO" id="GO:0008168">
    <property type="term" value="F:methyltransferase activity"/>
    <property type="evidence" value="ECO:0007669"/>
    <property type="project" value="UniProtKB-KW"/>
</dbReference>
<evidence type="ECO:0000313" key="2">
    <source>
        <dbReference type="Proteomes" id="UP001229251"/>
    </source>
</evidence>
<dbReference type="RefSeq" id="WP_285065421.1">
    <property type="nucleotide sequence ID" value="NZ_JASOOE010000003.1"/>
</dbReference>
<organism evidence="1 2">
    <name type="scientific">Facklamia hominis</name>
    <dbReference type="NCBI Taxonomy" id="178214"/>
    <lineage>
        <taxon>Bacteria</taxon>
        <taxon>Bacillati</taxon>
        <taxon>Bacillota</taxon>
        <taxon>Bacilli</taxon>
        <taxon>Lactobacillales</taxon>
        <taxon>Aerococcaceae</taxon>
        <taxon>Facklamia</taxon>
    </lineage>
</organism>
<dbReference type="PANTHER" id="PTHR35276:SF1">
    <property type="entry name" value="TRNA (MNM(5)S(2)U34)-METHYLTRANSFERASE, CHLOROPLASTIC"/>
    <property type="match status" value="1"/>
</dbReference>
<gene>
    <name evidence="1" type="ORF">QP433_02415</name>
</gene>
<dbReference type="Gene3D" id="3.40.50.150">
    <property type="entry name" value="Vaccinia Virus protein VP39"/>
    <property type="match status" value="1"/>
</dbReference>